<dbReference type="GO" id="GO:0043171">
    <property type="term" value="P:peptide catabolic process"/>
    <property type="evidence" value="ECO:0007669"/>
    <property type="project" value="TreeGrafter"/>
</dbReference>
<reference evidence="2 3" key="1">
    <citation type="submission" date="2013-05" db="EMBL/GenBank/DDBJ databases">
        <title>Complete genome sequence of the lipase-producing bacterium Photobacterium gaetbulicola Gung47.</title>
        <authorList>
            <person name="Kim Y.-O."/>
        </authorList>
    </citation>
    <scope>NUCLEOTIDE SEQUENCE [LARGE SCALE GENOMIC DNA]</scope>
    <source>
        <strain evidence="2 3">Gung47</strain>
    </source>
</reference>
<dbReference type="GO" id="GO:0005615">
    <property type="term" value="C:extracellular space"/>
    <property type="evidence" value="ECO:0007669"/>
    <property type="project" value="TreeGrafter"/>
</dbReference>
<dbReference type="EMBL" id="CP005974">
    <property type="protein sequence ID" value="AJR07864.1"/>
    <property type="molecule type" value="Genomic_DNA"/>
</dbReference>
<dbReference type="PANTHER" id="PTHR11533">
    <property type="entry name" value="PROTEASE M1 ZINC METALLOPROTEASE"/>
    <property type="match status" value="1"/>
</dbReference>
<dbReference type="KEGG" id="pgb:H744_2c1185"/>
<name>A0A0C5WS04_9GAMM</name>
<dbReference type="Pfam" id="PF01433">
    <property type="entry name" value="Peptidase_M1"/>
    <property type="match status" value="1"/>
</dbReference>
<dbReference type="GO" id="GO:0070006">
    <property type="term" value="F:metalloaminopeptidase activity"/>
    <property type="evidence" value="ECO:0007669"/>
    <property type="project" value="TreeGrafter"/>
</dbReference>
<keyword evidence="2" id="KW-0031">Aminopeptidase</keyword>
<evidence type="ECO:0000313" key="3">
    <source>
        <dbReference type="Proteomes" id="UP000032303"/>
    </source>
</evidence>
<dbReference type="Proteomes" id="UP000032303">
    <property type="component" value="Chromosome 2"/>
</dbReference>
<keyword evidence="2" id="KW-0378">Hydrolase</keyword>
<evidence type="ECO:0000313" key="2">
    <source>
        <dbReference type="EMBL" id="AJR07864.1"/>
    </source>
</evidence>
<dbReference type="STRING" id="658445.H744_2c1185"/>
<dbReference type="GO" id="GO:0016020">
    <property type="term" value="C:membrane"/>
    <property type="evidence" value="ECO:0007669"/>
    <property type="project" value="TreeGrafter"/>
</dbReference>
<dbReference type="Gene3D" id="1.10.390.10">
    <property type="entry name" value="Neutral Protease Domain 2"/>
    <property type="match status" value="1"/>
</dbReference>
<dbReference type="OrthoDB" id="9762302at2"/>
<dbReference type="PATRIC" id="fig|658445.3.peg.3075"/>
<dbReference type="InterPro" id="IPR014782">
    <property type="entry name" value="Peptidase_M1_dom"/>
</dbReference>
<dbReference type="GO" id="GO:0008270">
    <property type="term" value="F:zinc ion binding"/>
    <property type="evidence" value="ECO:0007669"/>
    <property type="project" value="InterPro"/>
</dbReference>
<dbReference type="AlphaFoldDB" id="A0A0C5WS04"/>
<dbReference type="GO" id="GO:0042277">
    <property type="term" value="F:peptide binding"/>
    <property type="evidence" value="ECO:0007669"/>
    <property type="project" value="TreeGrafter"/>
</dbReference>
<gene>
    <name evidence="2" type="ORF">H744_2c1185</name>
</gene>
<dbReference type="InterPro" id="IPR027268">
    <property type="entry name" value="Peptidase_M4/M1_CTD_sf"/>
</dbReference>
<feature type="domain" description="Peptidase M1 membrane alanine aminopeptidase" evidence="1">
    <location>
        <begin position="294"/>
        <end position="434"/>
    </location>
</feature>
<dbReference type="InterPro" id="IPR050344">
    <property type="entry name" value="Peptidase_M1_aminopeptidases"/>
</dbReference>
<dbReference type="PANTHER" id="PTHR11533:SF174">
    <property type="entry name" value="PUROMYCIN-SENSITIVE AMINOPEPTIDASE-RELATED"/>
    <property type="match status" value="1"/>
</dbReference>
<dbReference type="SUPFAM" id="SSF55486">
    <property type="entry name" value="Metalloproteases ('zincins'), catalytic domain"/>
    <property type="match status" value="1"/>
</dbReference>
<protein>
    <submittedName>
        <fullName evidence="2">Putative peptidase M1, membrane alanine aminopeptidase</fullName>
    </submittedName>
</protein>
<evidence type="ECO:0000259" key="1">
    <source>
        <dbReference type="Pfam" id="PF01433"/>
    </source>
</evidence>
<proteinExistence type="predicted"/>
<sequence>MIEWRAWKLIVLVYFFDITGAMNSSIAAEVVAPPSLRHNLQVTIIPNQNHLRATDRIEVTGADTLRFTLADELTINQVHLDGNPVSIQATDGQWYIDLGKPGPHELEISYSGSFLPKKQTDRSSHTSNLSGPIIAPEASYLPAGSGWYPEFETGHFTYELMVSLPSPQKAVVPGLLVHETENHDKGGYYQARFTFNDPAWGIPLFAGPYQVREHHHGAYRLRTYFFEEMEPLSADYLALSKDYLDQFSARIGQYPFDSFYIIAARLPVGLGFPGITYIGEHVLKLPFIKYSSLGHEFLHNWWGNGVYVDYANGNWAEGLTTYLADYSFLEQTSSAMALVRRLEWLQDYAALPPERDRPSRTFTSKTHKASQVIGYNKVAFLFHMLRRQLGEDVFESSLRRFWREQRFQIAGWDELEDAFSDEAGKDLSVFFSQWLDRTGALDISFGKVEKRREEQNKWHLSFEIKQSEPSYQLQVPLTILTAKGPVERLIPIKGTDTKVEIQLSSEPMALVADPDFHLFRRLGSGEAPPILRDTLLHGQTQTLVLGDEAFQQKAMELAHAMLDSSLQPNNTLEPGKPFLLIGLSPSVDTFLHTHELPGVPDELTVKSSAQVWALRTPQGQPYVIISADTLASLEALFRPLPHYGRRGYMAFEGSKAVVKGNWPLSNSGIIYRFDPH</sequence>
<keyword evidence="2" id="KW-0645">Protease</keyword>
<accession>A0A0C5WS04</accession>
<organism evidence="2 3">
    <name type="scientific">Photobacterium gaetbulicola Gung47</name>
    <dbReference type="NCBI Taxonomy" id="658445"/>
    <lineage>
        <taxon>Bacteria</taxon>
        <taxon>Pseudomonadati</taxon>
        <taxon>Pseudomonadota</taxon>
        <taxon>Gammaproteobacteria</taxon>
        <taxon>Vibrionales</taxon>
        <taxon>Vibrionaceae</taxon>
        <taxon>Photobacterium</taxon>
    </lineage>
</organism>
<dbReference type="HOGENOM" id="CLU_014353_0_0_6"/>
<dbReference type="GO" id="GO:0005737">
    <property type="term" value="C:cytoplasm"/>
    <property type="evidence" value="ECO:0007669"/>
    <property type="project" value="TreeGrafter"/>
</dbReference>
<keyword evidence="3" id="KW-1185">Reference proteome</keyword>